<feature type="compositionally biased region" description="Polar residues" evidence="1">
    <location>
        <begin position="314"/>
        <end position="326"/>
    </location>
</feature>
<feature type="region of interest" description="Disordered" evidence="1">
    <location>
        <begin position="787"/>
        <end position="812"/>
    </location>
</feature>
<feature type="compositionally biased region" description="Basic residues" evidence="1">
    <location>
        <begin position="32"/>
        <end position="41"/>
    </location>
</feature>
<sequence>MPPKPKPRPRGQAPASRTYHSSPAPEQITFPARRRVVRTYGRKSASARSLRQQTLTQIDYVTQSTPRDRELLEDDDDDNDDDDAPAKKPAKERSKKRRKTMGDTPNSSFHTQTLTQFLSDKSASGSGADEDKELLIKDSDEEDEEEEADQNEPQVLGKRDGNKEPSLVPETPVSQRIKVNLDEVPSSQPTPFTPMLERYTTPGTGRSPLIDKSTNVDAPLPSEETVSKIPRNLTIQDTFSPSTSSLSSLPPSSLKEEPTPTNRSRRQPLAEIPLPAAGPDISAVLGDSPACSGKENKKRSFVEIPDSDDELDNFSPSPVKSSSARRTPQRKARTLKATPEHRNVPSKEILDEEDETTSSEDAGPSTPTPLARKVHIELPPNSSPSVFLETPYKQQPRKSSPLVPRSAVKSARRNTQRNTQRNIAQNTQYNTQKSQYYTQGLESQRVPFDVIQSLGPITERTDIVVSIEPEIVEEIAAGKRDHEFRPYKFPSQILRCWIYTALPVGEVKYMATLGQPKEPGTIDDLGGIGNADFNRGQTQHKFAYRLKQVYELNNPIPLSLMKKNGLGDGPPPKWTFVPPAIVGQLLGNLRRALFENDDELEEFNLLRDEDFDELDVEPDVTISQELEEQIRSDIIHSTQMQMNHSSDTVQQDLIPAKQSRNSKSKTVSKAASGASTPRQATETHEFALPPLPAPGTRSSSRIRNQSQRQWGVAKTPSTGRRAPIRPSQATTASQASTAVITPEKSSVPRPMQGSSIPSDDLPDDGSLFRFAGAGLLLGSSQPQILDSLLVDDGRPPPQVLDSEEEDDDDDLI</sequence>
<feature type="compositionally biased region" description="Acidic residues" evidence="1">
    <location>
        <begin position="801"/>
        <end position="812"/>
    </location>
</feature>
<feature type="region of interest" description="Disordered" evidence="1">
    <location>
        <begin position="392"/>
        <end position="420"/>
    </location>
</feature>
<name>A0AAJ0BC98_9PEZI</name>
<feature type="compositionally biased region" description="Low complexity" evidence="1">
    <location>
        <begin position="727"/>
        <end position="738"/>
    </location>
</feature>
<evidence type="ECO:0000256" key="1">
    <source>
        <dbReference type="SAM" id="MobiDB-lite"/>
    </source>
</evidence>
<feature type="compositionally biased region" description="Low complexity" evidence="1">
    <location>
        <begin position="240"/>
        <end position="253"/>
    </location>
</feature>
<feature type="compositionally biased region" description="Polar residues" evidence="1">
    <location>
        <begin position="46"/>
        <end position="65"/>
    </location>
</feature>
<feature type="compositionally biased region" description="Polar residues" evidence="1">
    <location>
        <begin position="103"/>
        <end position="125"/>
    </location>
</feature>
<gene>
    <name evidence="2" type="ORF">QBC47DRAFT_380845</name>
</gene>
<feature type="compositionally biased region" description="Basic and acidic residues" evidence="1">
    <location>
        <begin position="338"/>
        <end position="349"/>
    </location>
</feature>
<evidence type="ECO:0000313" key="3">
    <source>
        <dbReference type="Proteomes" id="UP001239445"/>
    </source>
</evidence>
<proteinExistence type="predicted"/>
<feature type="compositionally biased region" description="Polar residues" evidence="1">
    <location>
        <begin position="658"/>
        <end position="680"/>
    </location>
</feature>
<feature type="compositionally biased region" description="Low complexity" evidence="1">
    <location>
        <begin position="697"/>
        <end position="709"/>
    </location>
</feature>
<comment type="caution">
    <text evidence="2">The sequence shown here is derived from an EMBL/GenBank/DDBJ whole genome shotgun (WGS) entry which is preliminary data.</text>
</comment>
<feature type="compositionally biased region" description="Acidic residues" evidence="1">
    <location>
        <begin position="71"/>
        <end position="83"/>
    </location>
</feature>
<keyword evidence="3" id="KW-1185">Reference proteome</keyword>
<dbReference type="EMBL" id="MU839833">
    <property type="protein sequence ID" value="KAK1755648.1"/>
    <property type="molecule type" value="Genomic_DNA"/>
</dbReference>
<accession>A0AAJ0BC98</accession>
<feature type="region of interest" description="Disordered" evidence="1">
    <location>
        <begin position="1"/>
        <end position="371"/>
    </location>
</feature>
<dbReference type="Proteomes" id="UP001239445">
    <property type="component" value="Unassembled WGS sequence"/>
</dbReference>
<feature type="compositionally biased region" description="Acidic residues" evidence="1">
    <location>
        <begin position="139"/>
        <end position="150"/>
    </location>
</feature>
<reference evidence="2" key="1">
    <citation type="submission" date="2023-06" db="EMBL/GenBank/DDBJ databases">
        <title>Genome-scale phylogeny and comparative genomics of the fungal order Sordariales.</title>
        <authorList>
            <consortium name="Lawrence Berkeley National Laboratory"/>
            <person name="Hensen N."/>
            <person name="Bonometti L."/>
            <person name="Westerberg I."/>
            <person name="Brannstrom I.O."/>
            <person name="Guillou S."/>
            <person name="Cros-Aarteil S."/>
            <person name="Calhoun S."/>
            <person name="Haridas S."/>
            <person name="Kuo A."/>
            <person name="Mondo S."/>
            <person name="Pangilinan J."/>
            <person name="Riley R."/>
            <person name="Labutti K."/>
            <person name="Andreopoulos B."/>
            <person name="Lipzen A."/>
            <person name="Chen C."/>
            <person name="Yanf M."/>
            <person name="Daum C."/>
            <person name="Ng V."/>
            <person name="Clum A."/>
            <person name="Steindorff A."/>
            <person name="Ohm R."/>
            <person name="Martin F."/>
            <person name="Silar P."/>
            <person name="Natvig D."/>
            <person name="Lalanne C."/>
            <person name="Gautier V."/>
            <person name="Ament-Velasquez S.L."/>
            <person name="Kruys A."/>
            <person name="Hutchinson M.I."/>
            <person name="Powell A.J."/>
            <person name="Barry K."/>
            <person name="Miller A.N."/>
            <person name="Grigoriev I.V."/>
            <person name="Debuchy R."/>
            <person name="Gladieux P."/>
            <person name="Thoren M.H."/>
            <person name="Johannesson H."/>
        </authorList>
    </citation>
    <scope>NUCLEOTIDE SEQUENCE</scope>
    <source>
        <strain evidence="2">PSN4</strain>
    </source>
</reference>
<organism evidence="2 3">
    <name type="scientific">Echria macrotheca</name>
    <dbReference type="NCBI Taxonomy" id="438768"/>
    <lineage>
        <taxon>Eukaryota</taxon>
        <taxon>Fungi</taxon>
        <taxon>Dikarya</taxon>
        <taxon>Ascomycota</taxon>
        <taxon>Pezizomycotina</taxon>
        <taxon>Sordariomycetes</taxon>
        <taxon>Sordariomycetidae</taxon>
        <taxon>Sordariales</taxon>
        <taxon>Schizotheciaceae</taxon>
        <taxon>Echria</taxon>
    </lineage>
</organism>
<dbReference type="AlphaFoldDB" id="A0AAJ0BC98"/>
<protein>
    <submittedName>
        <fullName evidence="2">Uncharacterized protein</fullName>
    </submittedName>
</protein>
<feature type="region of interest" description="Disordered" evidence="1">
    <location>
        <begin position="654"/>
        <end position="762"/>
    </location>
</feature>
<evidence type="ECO:0000313" key="2">
    <source>
        <dbReference type="EMBL" id="KAK1755648.1"/>
    </source>
</evidence>